<dbReference type="EMBL" id="VOQQ01000001">
    <property type="protein sequence ID" value="TXC63679.1"/>
    <property type="molecule type" value="Genomic_DNA"/>
</dbReference>
<evidence type="ECO:0000313" key="2">
    <source>
        <dbReference type="Proteomes" id="UP000321249"/>
    </source>
</evidence>
<dbReference type="Pfam" id="PF23148">
    <property type="entry name" value="Gp77"/>
    <property type="match status" value="1"/>
</dbReference>
<evidence type="ECO:0000313" key="1">
    <source>
        <dbReference type="EMBL" id="TXC63679.1"/>
    </source>
</evidence>
<proteinExistence type="predicted"/>
<comment type="caution">
    <text evidence="1">The sequence shown here is derived from an EMBL/GenBank/DDBJ whole genome shotgun (WGS) entry which is preliminary data.</text>
</comment>
<keyword evidence="2" id="KW-1185">Reference proteome</keyword>
<sequence>MPVETKSWPARDPDARLDYVYTIPLDEGDSVASYSAEELTGGGTLESDSIEGASVKLWLKGGEDGQTNVYRIAWTTDAGREDEAVITQLVVSNETAALEGYDKPGAGHFLQRYPAFASVPSATIEYWLADASRFVDDSWSQPDYAPGIMAYAAWQMARAGIGGSGSSLPAGVTRFRSGAMDVAISDSVASASLKGGVAASLYEEEFCQLRRRNLGGPRLVGCG</sequence>
<organism evidence="1 2">
    <name type="scientific">Allosphingosinicella ginsenosidimutans</name>
    <dbReference type="NCBI Taxonomy" id="1176539"/>
    <lineage>
        <taxon>Bacteria</taxon>
        <taxon>Pseudomonadati</taxon>
        <taxon>Pseudomonadota</taxon>
        <taxon>Alphaproteobacteria</taxon>
        <taxon>Sphingomonadales</taxon>
        <taxon>Sphingomonadaceae</taxon>
        <taxon>Allosphingosinicella</taxon>
    </lineage>
</organism>
<accession>A0A5C6TTY2</accession>
<protein>
    <submittedName>
        <fullName evidence="1">DUF4054 domain-containing protein</fullName>
    </submittedName>
</protein>
<name>A0A5C6TTY2_9SPHN</name>
<dbReference type="Pfam" id="PF13262">
    <property type="entry name" value="DUF4054"/>
    <property type="match status" value="1"/>
</dbReference>
<dbReference type="AlphaFoldDB" id="A0A5C6TTY2"/>
<dbReference type="OrthoDB" id="7583638at2"/>
<dbReference type="Proteomes" id="UP000321249">
    <property type="component" value="Unassembled WGS sequence"/>
</dbReference>
<reference evidence="1 2" key="1">
    <citation type="journal article" date="2015" name="J. Microbiol.">
        <title>Sphingosinicella ginsenosidimutans sp. nov., with ginsenoside converting activity.</title>
        <authorList>
            <person name="Kim J.K."/>
            <person name="Kang M.S."/>
            <person name="Park S.C."/>
            <person name="Kim K.M."/>
            <person name="Choi K."/>
            <person name="Yoon M.H."/>
            <person name="Im W.T."/>
        </authorList>
    </citation>
    <scope>NUCLEOTIDE SEQUENCE [LARGE SCALE GENOMIC DNA]</scope>
    <source>
        <strain evidence="1 2">BS-11</strain>
    </source>
</reference>
<dbReference type="InterPro" id="IPR056928">
    <property type="entry name" value="Gp77-like"/>
</dbReference>
<dbReference type="InterPro" id="IPR025127">
    <property type="entry name" value="DUF4054"/>
</dbReference>
<gene>
    <name evidence="1" type="ORF">FRZ32_08415</name>
</gene>
<dbReference type="RefSeq" id="WP_147043085.1">
    <property type="nucleotide sequence ID" value="NZ_BAABIR010000004.1"/>
</dbReference>